<dbReference type="SUPFAM" id="SSF81606">
    <property type="entry name" value="PP2C-like"/>
    <property type="match status" value="1"/>
</dbReference>
<dbReference type="EMBL" id="NFKL01000001">
    <property type="protein sequence ID" value="OUP60771.1"/>
    <property type="molecule type" value="Genomic_DNA"/>
</dbReference>
<sequence length="254" mass="27169">MIVSGKTHQGMVRKNNQDAFLTILHEEKNNALLVVCDGMGGAKAGNIASTIAAHTFADKVEELFSGTSRPSVRALRIAVDRANEAVFRESISDPDLEGMGTTLVAAVIDGRHATLINIGDSRAYRIRGDDITQLTLDHSYVQELYRKGKLTAEEARHHPNRNLITRAVGVDEFVEADIFEGELAPTDLLLLCSDGLTGMLEDAEIVSLVNASRSLDEAVEHLIAAACDNGGSDNITAILFTGAGISKQGEAENG</sequence>
<dbReference type="InterPro" id="IPR001932">
    <property type="entry name" value="PPM-type_phosphatase-like_dom"/>
</dbReference>
<dbReference type="PROSITE" id="PS51746">
    <property type="entry name" value="PPM_2"/>
    <property type="match status" value="1"/>
</dbReference>
<dbReference type="AlphaFoldDB" id="A0A1Y4M0A8"/>
<dbReference type="CDD" id="cd00143">
    <property type="entry name" value="PP2Cc"/>
    <property type="match status" value="1"/>
</dbReference>
<dbReference type="Pfam" id="PF13672">
    <property type="entry name" value="PP2C_2"/>
    <property type="match status" value="1"/>
</dbReference>
<organism evidence="3 4">
    <name type="scientific">Butyricicoccus pullicaecorum</name>
    <dbReference type="NCBI Taxonomy" id="501571"/>
    <lineage>
        <taxon>Bacteria</taxon>
        <taxon>Bacillati</taxon>
        <taxon>Bacillota</taxon>
        <taxon>Clostridia</taxon>
        <taxon>Eubacteriales</taxon>
        <taxon>Butyricicoccaceae</taxon>
        <taxon>Butyricicoccus</taxon>
    </lineage>
</organism>
<dbReference type="GO" id="GO:0004722">
    <property type="term" value="F:protein serine/threonine phosphatase activity"/>
    <property type="evidence" value="ECO:0007669"/>
    <property type="project" value="InterPro"/>
</dbReference>
<dbReference type="RefSeq" id="WP_016146655.1">
    <property type="nucleotide sequence ID" value="NZ_CABKSA010000001.1"/>
</dbReference>
<evidence type="ECO:0000313" key="4">
    <source>
        <dbReference type="Proteomes" id="UP000195326"/>
    </source>
</evidence>
<gene>
    <name evidence="3" type="ORF">B5F15_00710</name>
    <name evidence="2" type="ORF">B5F17_04130</name>
</gene>
<dbReference type="NCBIfam" id="NF033484">
    <property type="entry name" value="Stp1_PP2C_phos"/>
    <property type="match status" value="1"/>
</dbReference>
<dbReference type="Proteomes" id="UP000195897">
    <property type="component" value="Unassembled WGS sequence"/>
</dbReference>
<evidence type="ECO:0000259" key="1">
    <source>
        <dbReference type="PROSITE" id="PS51746"/>
    </source>
</evidence>
<dbReference type="InterPro" id="IPR036457">
    <property type="entry name" value="PPM-type-like_dom_sf"/>
</dbReference>
<dbReference type="PANTHER" id="PTHR13832">
    <property type="entry name" value="PROTEIN PHOSPHATASE 2C"/>
    <property type="match status" value="1"/>
</dbReference>
<name>A0A1Y4M0A8_9FIRM</name>
<comment type="caution">
    <text evidence="3">The sequence shown here is derived from an EMBL/GenBank/DDBJ whole genome shotgun (WGS) entry which is preliminary data.</text>
</comment>
<proteinExistence type="predicted"/>
<dbReference type="Proteomes" id="UP000195326">
    <property type="component" value="Unassembled WGS sequence"/>
</dbReference>
<evidence type="ECO:0000313" key="5">
    <source>
        <dbReference type="Proteomes" id="UP000195897"/>
    </source>
</evidence>
<dbReference type="PANTHER" id="PTHR13832:SF827">
    <property type="entry name" value="PROTEIN PHOSPHATASE 1L"/>
    <property type="match status" value="1"/>
</dbReference>
<protein>
    <recommendedName>
        <fullName evidence="1">PPM-type phosphatase domain-containing protein</fullName>
    </recommendedName>
</protein>
<reference evidence="4 5" key="1">
    <citation type="submission" date="2017-04" db="EMBL/GenBank/DDBJ databases">
        <title>Function of individual gut microbiota members based on whole genome sequencing of pure cultures obtained from chicken caecum.</title>
        <authorList>
            <person name="Medvecky M."/>
            <person name="Cejkova D."/>
            <person name="Polansky O."/>
            <person name="Karasova D."/>
            <person name="Kubasova T."/>
            <person name="Cizek A."/>
            <person name="Rychlik I."/>
        </authorList>
    </citation>
    <scope>NUCLEOTIDE SEQUENCE [LARGE SCALE GENOMIC DNA]</scope>
    <source>
        <strain evidence="4">An179</strain>
        <strain evidence="5">An180</strain>
    </source>
</reference>
<feature type="domain" description="PPM-type phosphatase" evidence="1">
    <location>
        <begin position="2"/>
        <end position="242"/>
    </location>
</feature>
<dbReference type="SMART" id="SM00331">
    <property type="entry name" value="PP2C_SIG"/>
    <property type="match status" value="1"/>
</dbReference>
<dbReference type="SMART" id="SM00332">
    <property type="entry name" value="PP2Cc"/>
    <property type="match status" value="1"/>
</dbReference>
<reference evidence="3" key="2">
    <citation type="journal article" date="2018" name="BMC Genomics">
        <title>Whole genome sequencing and function prediction of 133 gut anaerobes isolated from chicken caecum in pure cultures.</title>
        <authorList>
            <person name="Medvecky M."/>
            <person name="Cejkova D."/>
            <person name="Polansky O."/>
            <person name="Karasova D."/>
            <person name="Kubasova T."/>
            <person name="Cizek A."/>
            <person name="Rychlik I."/>
        </authorList>
    </citation>
    <scope>NUCLEOTIDE SEQUENCE</scope>
    <source>
        <strain evidence="3">An179</strain>
        <strain evidence="2">An180</strain>
    </source>
</reference>
<evidence type="ECO:0000313" key="3">
    <source>
        <dbReference type="EMBL" id="OUP60771.1"/>
    </source>
</evidence>
<dbReference type="Gene3D" id="3.60.40.10">
    <property type="entry name" value="PPM-type phosphatase domain"/>
    <property type="match status" value="1"/>
</dbReference>
<evidence type="ECO:0000313" key="2">
    <source>
        <dbReference type="EMBL" id="OUP53782.1"/>
    </source>
</evidence>
<dbReference type="STRING" id="501571.GCA_900143195_02143"/>
<accession>A0A1Y4M0A8</accession>
<dbReference type="InterPro" id="IPR015655">
    <property type="entry name" value="PP2C"/>
</dbReference>
<dbReference type="EMBL" id="NFKK01000003">
    <property type="protein sequence ID" value="OUP53782.1"/>
    <property type="molecule type" value="Genomic_DNA"/>
</dbReference>